<evidence type="ECO:0000313" key="2">
    <source>
        <dbReference type="EMBL" id="KAI5311438.1"/>
    </source>
</evidence>
<protein>
    <submittedName>
        <fullName evidence="2">Uncharacterized protein</fullName>
    </submittedName>
</protein>
<comment type="caution">
    <text evidence="2">The sequence shown here is derived from an EMBL/GenBank/DDBJ whole genome shotgun (WGS) entry which is preliminary data.</text>
</comment>
<accession>A0AAD4YK33</accession>
<evidence type="ECO:0000313" key="3">
    <source>
        <dbReference type="Proteomes" id="UP001054821"/>
    </source>
</evidence>
<dbReference type="Proteomes" id="UP001054821">
    <property type="component" value="Mitochondrion MT"/>
</dbReference>
<dbReference type="AlphaFoldDB" id="A0AAD4YK33"/>
<feature type="compositionally biased region" description="Low complexity" evidence="1">
    <location>
        <begin position="9"/>
        <end position="21"/>
    </location>
</feature>
<name>A0AAD4YK33_PRUDU</name>
<dbReference type="EMBL" id="JAJFAZ020000010">
    <property type="protein sequence ID" value="KAI5311438.1"/>
    <property type="molecule type" value="Genomic_DNA"/>
</dbReference>
<geneLocation type="mitochondrion" evidence="2"/>
<organism evidence="2 3">
    <name type="scientific">Prunus dulcis</name>
    <name type="common">Almond</name>
    <name type="synonym">Amygdalus dulcis</name>
    <dbReference type="NCBI Taxonomy" id="3755"/>
    <lineage>
        <taxon>Eukaryota</taxon>
        <taxon>Viridiplantae</taxon>
        <taxon>Streptophyta</taxon>
        <taxon>Embryophyta</taxon>
        <taxon>Tracheophyta</taxon>
        <taxon>Spermatophyta</taxon>
        <taxon>Magnoliopsida</taxon>
        <taxon>eudicotyledons</taxon>
        <taxon>Gunneridae</taxon>
        <taxon>Pentapetalae</taxon>
        <taxon>rosids</taxon>
        <taxon>fabids</taxon>
        <taxon>Rosales</taxon>
        <taxon>Rosaceae</taxon>
        <taxon>Amygdaloideae</taxon>
        <taxon>Amygdaleae</taxon>
        <taxon>Prunus</taxon>
    </lineage>
</organism>
<feature type="region of interest" description="Disordered" evidence="1">
    <location>
        <begin position="67"/>
        <end position="91"/>
    </location>
</feature>
<feature type="region of interest" description="Disordered" evidence="1">
    <location>
        <begin position="110"/>
        <end position="130"/>
    </location>
</feature>
<reference evidence="2 3" key="1">
    <citation type="journal article" date="2022" name="G3 (Bethesda)">
        <title>Whole-genome sequence and methylome profiling of the almond [Prunus dulcis (Mill.) D.A. Webb] cultivar 'Nonpareil'.</title>
        <authorList>
            <person name="D'Amico-Willman K.M."/>
            <person name="Ouma W.Z."/>
            <person name="Meulia T."/>
            <person name="Sideli G.M."/>
            <person name="Gradziel T.M."/>
            <person name="Fresnedo-Ramirez J."/>
        </authorList>
    </citation>
    <scope>NUCLEOTIDE SEQUENCE [LARGE SCALE GENOMIC DNA]</scope>
    <source>
        <strain evidence="2">Clone GOH B32 T37-40</strain>
    </source>
</reference>
<gene>
    <name evidence="2" type="ORF">L3X38_000164</name>
</gene>
<keyword evidence="3" id="KW-1185">Reference proteome</keyword>
<feature type="compositionally biased region" description="Polar residues" evidence="1">
    <location>
        <begin position="67"/>
        <end position="84"/>
    </location>
</feature>
<feature type="region of interest" description="Disordered" evidence="1">
    <location>
        <begin position="1"/>
        <end position="30"/>
    </location>
</feature>
<sequence>MARKGNPMSVRLDLNRSSDSSRFSEGDRVSHRMGAIPSTCIMVGAYGAGGDDHPSSSFFEGISAWVQNTPEPGEEGNSQPSQGVGQRLPGSLEISSPDWIGYLNGNENAEKAGAESSTGHNPAHPPTARSSVNHQVLEACNGALENTLAVADLLQQIQRGLHARVPGGFQAEALTETLETRHGTDKLGEIRESLQTEGSQSPYFREFQTDFRSLRDAGGTEKQLRKEWQGRG</sequence>
<keyword evidence="2" id="KW-0496">Mitochondrion</keyword>
<proteinExistence type="predicted"/>
<evidence type="ECO:0000256" key="1">
    <source>
        <dbReference type="SAM" id="MobiDB-lite"/>
    </source>
</evidence>